<organism evidence="2 3">
    <name type="scientific">Faecalibaculum rodentium</name>
    <dbReference type="NCBI Taxonomy" id="1702221"/>
    <lineage>
        <taxon>Bacteria</taxon>
        <taxon>Bacillati</taxon>
        <taxon>Bacillota</taxon>
        <taxon>Erysipelotrichia</taxon>
        <taxon>Erysipelotrichales</taxon>
        <taxon>Erysipelotrichaceae</taxon>
        <taxon>Faecalibaculum</taxon>
    </lineage>
</organism>
<evidence type="ECO:0000256" key="1">
    <source>
        <dbReference type="ARBA" id="ARBA00022801"/>
    </source>
</evidence>
<evidence type="ECO:0000313" key="2">
    <source>
        <dbReference type="EMBL" id="AMK55009.1"/>
    </source>
</evidence>
<dbReference type="PANTHER" id="PTHR43794">
    <property type="entry name" value="AMINOHYDROLASE SSNA-RELATED"/>
    <property type="match status" value="1"/>
</dbReference>
<dbReference type="EMBL" id="CP011391">
    <property type="protein sequence ID" value="AMK55009.1"/>
    <property type="molecule type" value="Genomic_DNA"/>
</dbReference>
<dbReference type="Gene3D" id="2.30.40.10">
    <property type="entry name" value="Urease, subunit C, domain 1"/>
    <property type="match status" value="2"/>
</dbReference>
<keyword evidence="3" id="KW-1185">Reference proteome</keyword>
<dbReference type="AlphaFoldDB" id="A0A140DWI2"/>
<name>A0A140DWI2_9FIRM</name>
<evidence type="ECO:0000313" key="3">
    <source>
        <dbReference type="Proteomes" id="UP000069771"/>
    </source>
</evidence>
<gene>
    <name evidence="2" type="ORF">AALO17_18750</name>
</gene>
<dbReference type="Gene3D" id="3.20.20.140">
    <property type="entry name" value="Metal-dependent hydrolases"/>
    <property type="match status" value="1"/>
</dbReference>
<accession>A0A140DWI2</accession>
<dbReference type="OrthoDB" id="9776455at2"/>
<dbReference type="InterPro" id="IPR050287">
    <property type="entry name" value="MTA/SAH_deaminase"/>
</dbReference>
<sequence length="235" mass="26618">MKATLIIKNINHLYTCDQHDTVLHHAYIAIHHEWIISVGTGSFRDLTDDATRVLDAAGEIVVPAFIEACYDMPEETSYSQMLRHEHDTLWQLQKNGILTVMTKAGRIQQRTLKQDVFRSRPAQMESVTFGMDQLPAAPYVLSCQGPGQTRSFQPAAFYLRHMLQADPMDLLKAMTVWPAEDQGLKDRGVLEAGKLADLLVFRVPDLEALFDQADMTSLRRIIKNGIPVWPDVIRC</sequence>
<dbReference type="GO" id="GO:0016810">
    <property type="term" value="F:hydrolase activity, acting on carbon-nitrogen (but not peptide) bonds"/>
    <property type="evidence" value="ECO:0007669"/>
    <property type="project" value="InterPro"/>
</dbReference>
<dbReference type="KEGG" id="fro:AALO17_18750"/>
<proteinExistence type="predicted"/>
<dbReference type="Proteomes" id="UP000069771">
    <property type="component" value="Chromosome"/>
</dbReference>
<dbReference type="SUPFAM" id="SSF51338">
    <property type="entry name" value="Composite domain of metallo-dependent hydrolases"/>
    <property type="match status" value="1"/>
</dbReference>
<reference evidence="2 3" key="1">
    <citation type="journal article" date="2016" name="Gut Pathog.">
        <title>Whole genome sequencing of "Faecalibaculum rodentium" ALO17, isolated from C57BL/6J laboratory mouse feces.</title>
        <authorList>
            <person name="Lim S."/>
            <person name="Chang D.H."/>
            <person name="Ahn S."/>
            <person name="Kim B.C."/>
        </authorList>
    </citation>
    <scope>NUCLEOTIDE SEQUENCE [LARGE SCALE GENOMIC DNA]</scope>
    <source>
        <strain evidence="2 3">Alo17</strain>
    </source>
</reference>
<dbReference type="GeneID" id="78478504"/>
<dbReference type="RefSeq" id="WP_067558144.1">
    <property type="nucleotide sequence ID" value="NZ_CAOQKZ010000001.1"/>
</dbReference>
<dbReference type="PANTHER" id="PTHR43794:SF11">
    <property type="entry name" value="AMIDOHYDROLASE-RELATED DOMAIN-CONTAINING PROTEIN"/>
    <property type="match status" value="1"/>
</dbReference>
<keyword evidence="1" id="KW-0378">Hydrolase</keyword>
<dbReference type="InterPro" id="IPR011059">
    <property type="entry name" value="Metal-dep_hydrolase_composite"/>
</dbReference>
<protein>
    <submittedName>
        <fullName evidence="2">Uncharacterized protein</fullName>
    </submittedName>
</protein>